<sequence>MNAQKNAYRLLVLTDLSEASERALRNAAQLAKVINGSVEALHVISIALVVDQENQVMAMRKLHKKYRKTKAMVREMVEKIAKTEDVSISTKIDYGNVKDIMLDYIKTAEPDIVVLGRRKSKVVDFIGDGITSYIIDNCQSNILISGDTQQFHSFSELSLGVYGKEIAAEGFEIIDHLHQKTNQPMRFFSIGEKEEATKGTEQESNNAQDRVSYVFVKGANALEGLANYVKHSDTRLFCIPRLSKSKSIWRKKEAVNVNTMVRLLDIPVLIVNN</sequence>
<dbReference type="PANTHER" id="PTHR46268">
    <property type="entry name" value="STRESS RESPONSE PROTEIN NHAX"/>
    <property type="match status" value="1"/>
</dbReference>
<evidence type="ECO:0000313" key="3">
    <source>
        <dbReference type="EMBL" id="MFD0862056.1"/>
    </source>
</evidence>
<dbReference type="RefSeq" id="WP_386406247.1">
    <property type="nucleotide sequence ID" value="NZ_JBHTJH010000004.1"/>
</dbReference>
<reference evidence="4" key="1">
    <citation type="journal article" date="2019" name="Int. J. Syst. Evol. Microbiol.">
        <title>The Global Catalogue of Microorganisms (GCM) 10K type strain sequencing project: providing services to taxonomists for standard genome sequencing and annotation.</title>
        <authorList>
            <consortium name="The Broad Institute Genomics Platform"/>
            <consortium name="The Broad Institute Genome Sequencing Center for Infectious Disease"/>
            <person name="Wu L."/>
            <person name="Ma J."/>
        </authorList>
    </citation>
    <scope>NUCLEOTIDE SEQUENCE [LARGE SCALE GENOMIC DNA]</scope>
    <source>
        <strain evidence="4">CCUG 62952</strain>
    </source>
</reference>
<evidence type="ECO:0000256" key="1">
    <source>
        <dbReference type="ARBA" id="ARBA00008791"/>
    </source>
</evidence>
<name>A0ABW3CWD7_9FLAO</name>
<dbReference type="CDD" id="cd00293">
    <property type="entry name" value="USP-like"/>
    <property type="match status" value="1"/>
</dbReference>
<evidence type="ECO:0000313" key="4">
    <source>
        <dbReference type="Proteomes" id="UP001596978"/>
    </source>
</evidence>
<proteinExistence type="inferred from homology"/>
<comment type="similarity">
    <text evidence="1">Belongs to the universal stress protein A family.</text>
</comment>
<dbReference type="PANTHER" id="PTHR46268:SF6">
    <property type="entry name" value="UNIVERSAL STRESS PROTEIN UP12"/>
    <property type="match status" value="1"/>
</dbReference>
<dbReference type="EMBL" id="JBHTJH010000004">
    <property type="protein sequence ID" value="MFD0862056.1"/>
    <property type="molecule type" value="Genomic_DNA"/>
</dbReference>
<dbReference type="Proteomes" id="UP001596978">
    <property type="component" value="Unassembled WGS sequence"/>
</dbReference>
<dbReference type="Pfam" id="PF00582">
    <property type="entry name" value="Usp"/>
    <property type="match status" value="1"/>
</dbReference>
<accession>A0ABW3CWD7</accession>
<protein>
    <submittedName>
        <fullName evidence="3">Universal stress protein</fullName>
    </submittedName>
</protein>
<feature type="domain" description="UspA" evidence="2">
    <location>
        <begin position="9"/>
        <end position="144"/>
    </location>
</feature>
<organism evidence="3 4">
    <name type="scientific">Sungkyunkwania multivorans</name>
    <dbReference type="NCBI Taxonomy" id="1173618"/>
    <lineage>
        <taxon>Bacteria</taxon>
        <taxon>Pseudomonadati</taxon>
        <taxon>Bacteroidota</taxon>
        <taxon>Flavobacteriia</taxon>
        <taxon>Flavobacteriales</taxon>
        <taxon>Flavobacteriaceae</taxon>
        <taxon>Sungkyunkwania</taxon>
    </lineage>
</organism>
<dbReference type="SUPFAM" id="SSF52402">
    <property type="entry name" value="Adenine nucleotide alpha hydrolases-like"/>
    <property type="match status" value="1"/>
</dbReference>
<dbReference type="Gene3D" id="3.40.50.12370">
    <property type="match status" value="1"/>
</dbReference>
<keyword evidence="4" id="KW-1185">Reference proteome</keyword>
<gene>
    <name evidence="3" type="ORF">ACFQ1M_07540</name>
</gene>
<comment type="caution">
    <text evidence="3">The sequence shown here is derived from an EMBL/GenBank/DDBJ whole genome shotgun (WGS) entry which is preliminary data.</text>
</comment>
<dbReference type="InterPro" id="IPR006016">
    <property type="entry name" value="UspA"/>
</dbReference>
<evidence type="ECO:0000259" key="2">
    <source>
        <dbReference type="Pfam" id="PF00582"/>
    </source>
</evidence>